<evidence type="ECO:0000313" key="1">
    <source>
        <dbReference type="EMBL" id="CAF4157788.1"/>
    </source>
</evidence>
<dbReference type="Proteomes" id="UP000681720">
    <property type="component" value="Unassembled WGS sequence"/>
</dbReference>
<dbReference type="EMBL" id="CAJOBI010346709">
    <property type="protein sequence ID" value="CAF5218377.1"/>
    <property type="molecule type" value="Genomic_DNA"/>
</dbReference>
<dbReference type="Proteomes" id="UP000676336">
    <property type="component" value="Unassembled WGS sequence"/>
</dbReference>
<sequence>MISYAIPNSIFIIKVHRRDPKVAHHLEQAYKENQ</sequence>
<name>A0A8S2RFP1_9BILA</name>
<reference evidence="1" key="1">
    <citation type="submission" date="2021-02" db="EMBL/GenBank/DDBJ databases">
        <authorList>
            <person name="Nowell W R."/>
        </authorList>
    </citation>
    <scope>NUCLEOTIDE SEQUENCE</scope>
</reference>
<accession>A0A8S2RFP1</accession>
<dbReference type="AlphaFoldDB" id="A0A8S2RFP1"/>
<protein>
    <submittedName>
        <fullName evidence="1">Uncharacterized protein</fullName>
    </submittedName>
</protein>
<organism evidence="1 4">
    <name type="scientific">Rotaria magnacalcarata</name>
    <dbReference type="NCBI Taxonomy" id="392030"/>
    <lineage>
        <taxon>Eukaryota</taxon>
        <taxon>Metazoa</taxon>
        <taxon>Spiralia</taxon>
        <taxon>Gnathifera</taxon>
        <taxon>Rotifera</taxon>
        <taxon>Eurotatoria</taxon>
        <taxon>Bdelloidea</taxon>
        <taxon>Philodinida</taxon>
        <taxon>Philodinidae</taxon>
        <taxon>Rotaria</taxon>
    </lineage>
</organism>
<evidence type="ECO:0000313" key="3">
    <source>
        <dbReference type="EMBL" id="CAF5218377.1"/>
    </source>
</evidence>
<dbReference type="Proteomes" id="UP000681967">
    <property type="component" value="Unassembled WGS sequence"/>
</dbReference>
<dbReference type="EMBL" id="CAJOBJ010011111">
    <property type="protein sequence ID" value="CAF4157788.1"/>
    <property type="molecule type" value="Genomic_DNA"/>
</dbReference>
<dbReference type="EMBL" id="CAJOBH010129724">
    <property type="protein sequence ID" value="CAF4751256.1"/>
    <property type="molecule type" value="Genomic_DNA"/>
</dbReference>
<comment type="caution">
    <text evidence="1">The sequence shown here is derived from an EMBL/GenBank/DDBJ whole genome shotgun (WGS) entry which is preliminary data.</text>
</comment>
<evidence type="ECO:0000313" key="2">
    <source>
        <dbReference type="EMBL" id="CAF4751256.1"/>
    </source>
</evidence>
<proteinExistence type="predicted"/>
<feature type="non-terminal residue" evidence="1">
    <location>
        <position position="34"/>
    </location>
</feature>
<gene>
    <name evidence="2" type="ORF">BYL167_LOCUS46110</name>
    <name evidence="1" type="ORF">GIL414_LOCUS19806</name>
    <name evidence="3" type="ORF">SMN809_LOCUS80925</name>
</gene>
<evidence type="ECO:0000313" key="4">
    <source>
        <dbReference type="Proteomes" id="UP000681720"/>
    </source>
</evidence>